<evidence type="ECO:0000259" key="5">
    <source>
        <dbReference type="PROSITE" id="PS51192"/>
    </source>
</evidence>
<dbReference type="CDD" id="cd18791">
    <property type="entry name" value="SF2_C_RHA"/>
    <property type="match status" value="1"/>
</dbReference>
<dbReference type="InterPro" id="IPR007502">
    <property type="entry name" value="Helicase-assoc_dom"/>
</dbReference>
<dbReference type="Pfam" id="PF00270">
    <property type="entry name" value="DEAD"/>
    <property type="match status" value="1"/>
</dbReference>
<dbReference type="InterPro" id="IPR027417">
    <property type="entry name" value="P-loop_NTPase"/>
</dbReference>
<dbReference type="Proteomes" id="UP000318758">
    <property type="component" value="Chromosome"/>
</dbReference>
<evidence type="ECO:0000256" key="4">
    <source>
        <dbReference type="ARBA" id="ARBA00022840"/>
    </source>
</evidence>
<keyword evidence="1" id="KW-0547">Nucleotide-binding</keyword>
<keyword evidence="3 7" id="KW-0347">Helicase</keyword>
<protein>
    <submittedName>
        <fullName evidence="7">ATP-dependent RNA helicase</fullName>
    </submittedName>
</protein>
<evidence type="ECO:0000259" key="6">
    <source>
        <dbReference type="PROSITE" id="PS51194"/>
    </source>
</evidence>
<name>A0ABX5WRP7_9GAMM</name>
<dbReference type="RefSeq" id="WP_033538950.1">
    <property type="nucleotide sequence ID" value="NZ_CP041153.1"/>
</dbReference>
<dbReference type="InterPro" id="IPR001650">
    <property type="entry name" value="Helicase_C-like"/>
</dbReference>
<reference evidence="7 8" key="1">
    <citation type="submission" date="2019-06" db="EMBL/GenBank/DDBJ databases">
        <title>Complete genome of Shewanella marisflavi ECSMB14101, a mussel settlement-inducing bacterium isolated from East China Sea.</title>
        <authorList>
            <person name="Yang J."/>
            <person name="Liang X."/>
            <person name="Chang R."/>
            <person name="Peng L."/>
        </authorList>
    </citation>
    <scope>NUCLEOTIDE SEQUENCE [LARGE SCALE GENOMIC DNA]</scope>
    <source>
        <strain evidence="7 8">ECSMB14101</strain>
    </source>
</reference>
<dbReference type="CDD" id="cd17917">
    <property type="entry name" value="DEXHc_RHA-like"/>
    <property type="match status" value="1"/>
</dbReference>
<dbReference type="GO" id="GO:0004386">
    <property type="term" value="F:helicase activity"/>
    <property type="evidence" value="ECO:0007669"/>
    <property type="project" value="UniProtKB-KW"/>
</dbReference>
<dbReference type="PROSITE" id="PS51192">
    <property type="entry name" value="HELICASE_ATP_BIND_1"/>
    <property type="match status" value="1"/>
</dbReference>
<evidence type="ECO:0000256" key="2">
    <source>
        <dbReference type="ARBA" id="ARBA00022801"/>
    </source>
</evidence>
<dbReference type="Gene3D" id="1.20.120.1080">
    <property type="match status" value="1"/>
</dbReference>
<keyword evidence="4" id="KW-0067">ATP-binding</keyword>
<dbReference type="Gene3D" id="3.40.50.300">
    <property type="entry name" value="P-loop containing nucleotide triphosphate hydrolases"/>
    <property type="match status" value="2"/>
</dbReference>
<keyword evidence="2" id="KW-0378">Hydrolase</keyword>
<accession>A0ABX5WRP7</accession>
<feature type="domain" description="Helicase C-terminal" evidence="6">
    <location>
        <begin position="208"/>
        <end position="390"/>
    </location>
</feature>
<dbReference type="SMART" id="SM00487">
    <property type="entry name" value="DEXDc"/>
    <property type="match status" value="1"/>
</dbReference>
<dbReference type="PANTHER" id="PTHR43519">
    <property type="entry name" value="ATP-DEPENDENT RNA HELICASE HRPB"/>
    <property type="match status" value="1"/>
</dbReference>
<proteinExistence type="predicted"/>
<evidence type="ECO:0000313" key="7">
    <source>
        <dbReference type="EMBL" id="QDF77107.1"/>
    </source>
</evidence>
<organism evidence="7 8">
    <name type="scientific">Shewanella marisflavi</name>
    <dbReference type="NCBI Taxonomy" id="260364"/>
    <lineage>
        <taxon>Bacteria</taxon>
        <taxon>Pseudomonadati</taxon>
        <taxon>Pseudomonadota</taxon>
        <taxon>Gammaproteobacteria</taxon>
        <taxon>Alteromonadales</taxon>
        <taxon>Shewanellaceae</taxon>
        <taxon>Shewanella</taxon>
    </lineage>
</organism>
<dbReference type="Pfam" id="PF00271">
    <property type="entry name" value="Helicase_C"/>
    <property type="match status" value="1"/>
</dbReference>
<dbReference type="EMBL" id="CP041153">
    <property type="protein sequence ID" value="QDF77107.1"/>
    <property type="molecule type" value="Genomic_DNA"/>
</dbReference>
<dbReference type="SMART" id="SM00490">
    <property type="entry name" value="HELICc"/>
    <property type="match status" value="1"/>
</dbReference>
<feature type="domain" description="Helicase ATP-binding" evidence="5">
    <location>
        <begin position="15"/>
        <end position="172"/>
    </location>
</feature>
<evidence type="ECO:0000256" key="1">
    <source>
        <dbReference type="ARBA" id="ARBA00022741"/>
    </source>
</evidence>
<dbReference type="SUPFAM" id="SSF52540">
    <property type="entry name" value="P-loop containing nucleoside triphosphate hydrolases"/>
    <property type="match status" value="1"/>
</dbReference>
<dbReference type="InterPro" id="IPR011545">
    <property type="entry name" value="DEAD/DEAH_box_helicase_dom"/>
</dbReference>
<evidence type="ECO:0000256" key="3">
    <source>
        <dbReference type="ARBA" id="ARBA00022806"/>
    </source>
</evidence>
<dbReference type="PANTHER" id="PTHR43519:SF1">
    <property type="entry name" value="ATP-DEPENDENT RNA HELICASE HRPB"/>
    <property type="match status" value="1"/>
</dbReference>
<keyword evidence="8" id="KW-1185">Reference proteome</keyword>
<sequence>MTSLSLPIDTLYAEFKAAYPSHHLVIESDTGSGKSTRLPLWCAEPDVQGKRPRVLVVEPRRVACLALAEYVQGLTDLKVGYAIRFDCTVTLDTQIVFVTPGIALRWLSGDMAGLGEFDTLMIDEFHERRWDTDLLLALLKHRDRHRLLLTSATLSGEVLCNYLSDNKHVNAICLQTQGKRFHVELRYLASESHHLPDIRGLEERLVVALKQALQDTQGDILVFLPGKREITAAIHKCRGPLGELDEQISLLALHGSIGAEEQVQVLRASSSRRVIFATNIAETSLTIPGITGVIDSGLERRTHQRNGRTVLSLSHISKASSEQRMGRAGRTQVGLCIRLWGKAAPLLAATPPELQREELVEPMLAAACAGAELAQLDFVDPLPAKSLEKASAKLMLIGALDQLGRVTSHGQRLFPLPIDTQFAHLISVMPDGDCLDLMIDLAAALTTPGQFYRLPKDEAERLTLLQWEPFGCDAYTLIKLLRCHDDEIPLVELNLQAIEEARRLAKQIRAALECPSLPKADLSDPLLRRTWAIAVMQALPELAFICRLKRDNALGNGISEVLIARESRFHLPQDGVTLPIAALVFDQHATPGRGVKQTLNLALCMAPVDKSWLLAAGLGQDRVTEQLSLDEVCVERVYAGRVLEVRSERVEPQNVIQAMITSIAEGLVFPGIAEAVRQDIDAWNIWVKLGGYEEAKAAGICLASPDIVVFEEFLAHRLSTLGVESIADFELIEAEDLQFEGIPDWLRQEFDQAYPREVILSDLRMSVSYQVKGRWVELTYLSGQRKSGPKRWELPRWQGWRVRYKKASRVIDVV</sequence>
<dbReference type="InterPro" id="IPR014001">
    <property type="entry name" value="Helicase_ATP-bd"/>
</dbReference>
<evidence type="ECO:0000313" key="8">
    <source>
        <dbReference type="Proteomes" id="UP000318758"/>
    </source>
</evidence>
<dbReference type="PROSITE" id="PS51194">
    <property type="entry name" value="HELICASE_CTER"/>
    <property type="match status" value="1"/>
</dbReference>
<dbReference type="SMART" id="SM00847">
    <property type="entry name" value="HA2"/>
    <property type="match status" value="1"/>
</dbReference>
<gene>
    <name evidence="7" type="ORF">FGA12_19150</name>
</gene>